<dbReference type="HOGENOM" id="CLU_001570_14_0_1"/>
<reference evidence="9" key="1">
    <citation type="submission" date="2010-09" db="EMBL/GenBank/DDBJ databases">
        <title>The genome sequence of Geomyces destructans 20631-21.</title>
        <authorList>
            <consortium name="The Broad Institute Genome Sequencing Platform"/>
            <person name="Cuomo C.A."/>
            <person name="Blehert D.S."/>
            <person name="Lorch J.M."/>
            <person name="Young S.K."/>
            <person name="Zeng Q."/>
            <person name="Gargeya S."/>
            <person name="Fitzgerald M."/>
            <person name="Haas B."/>
            <person name="Abouelleil A."/>
            <person name="Alvarado L."/>
            <person name="Arachchi H.M."/>
            <person name="Berlin A."/>
            <person name="Brown A."/>
            <person name="Chapman S.B."/>
            <person name="Chen Z."/>
            <person name="Dunbar C."/>
            <person name="Freedman E."/>
            <person name="Gearin G."/>
            <person name="Gellesch M."/>
            <person name="Goldberg J."/>
            <person name="Griggs A."/>
            <person name="Gujja S."/>
            <person name="Heiman D."/>
            <person name="Howarth C."/>
            <person name="Larson L."/>
            <person name="Lui A."/>
            <person name="MacDonald P.J.P."/>
            <person name="Montmayeur A."/>
            <person name="Murphy C."/>
            <person name="Neiman D."/>
            <person name="Pearson M."/>
            <person name="Priest M."/>
            <person name="Roberts A."/>
            <person name="Saif S."/>
            <person name="Shea T."/>
            <person name="Shenoy N."/>
            <person name="Sisk P."/>
            <person name="Stolte C."/>
            <person name="Sykes S."/>
            <person name="Wortman J."/>
            <person name="Nusbaum C."/>
            <person name="Birren B."/>
        </authorList>
    </citation>
    <scope>NUCLEOTIDE SEQUENCE [LARGE SCALE GENOMIC DNA]</scope>
    <source>
        <strain evidence="9">ATCC MYA-4855 / 20631-21</strain>
    </source>
</reference>
<dbReference type="GO" id="GO:0020037">
    <property type="term" value="F:heme binding"/>
    <property type="evidence" value="ECO:0007669"/>
    <property type="project" value="InterPro"/>
</dbReference>
<evidence type="ECO:0000256" key="2">
    <source>
        <dbReference type="ARBA" id="ARBA00010617"/>
    </source>
</evidence>
<dbReference type="InterPro" id="IPR036396">
    <property type="entry name" value="Cyt_P450_sf"/>
</dbReference>
<organism evidence="8 9">
    <name type="scientific">Pseudogymnoascus destructans (strain ATCC MYA-4855 / 20631-21)</name>
    <name type="common">Bat white-nose syndrome fungus</name>
    <name type="synonym">Geomyces destructans</name>
    <dbReference type="NCBI Taxonomy" id="658429"/>
    <lineage>
        <taxon>Eukaryota</taxon>
        <taxon>Fungi</taxon>
        <taxon>Dikarya</taxon>
        <taxon>Ascomycota</taxon>
        <taxon>Pezizomycotina</taxon>
        <taxon>Leotiomycetes</taxon>
        <taxon>Thelebolales</taxon>
        <taxon>Thelebolaceae</taxon>
        <taxon>Pseudogymnoascus</taxon>
    </lineage>
</organism>
<dbReference type="GO" id="GO:0016705">
    <property type="term" value="F:oxidoreductase activity, acting on paired donors, with incorporation or reduction of molecular oxygen"/>
    <property type="evidence" value="ECO:0007669"/>
    <property type="project" value="InterPro"/>
</dbReference>
<evidence type="ECO:0000256" key="7">
    <source>
        <dbReference type="ARBA" id="ARBA00023033"/>
    </source>
</evidence>
<dbReference type="Proteomes" id="UP000011064">
    <property type="component" value="Unassembled WGS sequence"/>
</dbReference>
<dbReference type="PANTHER" id="PTHR24305">
    <property type="entry name" value="CYTOCHROME P450"/>
    <property type="match status" value="1"/>
</dbReference>
<gene>
    <name evidence="8" type="ORF">GMDG_00671</name>
</gene>
<evidence type="ECO:0000256" key="3">
    <source>
        <dbReference type="ARBA" id="ARBA00022617"/>
    </source>
</evidence>
<evidence type="ECO:0000256" key="4">
    <source>
        <dbReference type="ARBA" id="ARBA00022723"/>
    </source>
</evidence>
<protein>
    <recommendedName>
        <fullName evidence="10">Benzoate 4-monooxygenase cytochrome P450</fullName>
    </recommendedName>
</protein>
<evidence type="ECO:0000313" key="8">
    <source>
        <dbReference type="EMBL" id="ELR09489.1"/>
    </source>
</evidence>
<dbReference type="SUPFAM" id="SSF48264">
    <property type="entry name" value="Cytochrome P450"/>
    <property type="match status" value="1"/>
</dbReference>
<keyword evidence="4" id="KW-0479">Metal-binding</keyword>
<comment type="similarity">
    <text evidence="2">Belongs to the cytochrome P450 family.</text>
</comment>
<dbReference type="Gene3D" id="1.10.630.10">
    <property type="entry name" value="Cytochrome P450"/>
    <property type="match status" value="1"/>
</dbReference>
<dbReference type="InParanoid" id="L8G9D8"/>
<sequence length="305" mass="33924">MNNTGFSLGGFLCTPRQGKRFLSVHAAHKKYGKLVRIAPNHVSIADDSAIQPVYGHGNGFLESDYYDAFVFIQRSLFNTRNGAEHTRKRKTIAHTLYTKSISQFEEYMTSNLAAFTNSGTASLNAHMEGSTSLDALHWFNYLAFDIIADLVFWQPFRMVEKGKISLRSVKHQILQLPTPQLSKSSTVAAKTLQKWQLPESQHASTDCVDLLARLMEGKDETGAKLGRAELTAEALTQLIAGSDTTSKTSCALLYWVLKTPGVLEKLQAELDAALPVGTVVPQYIQVRDLKYMQCVINQTLQIHLT</sequence>
<dbReference type="PANTHER" id="PTHR24305:SF29">
    <property type="entry name" value="BENZOATE-PARA-HYDROXYLASE"/>
    <property type="match status" value="1"/>
</dbReference>
<dbReference type="EMBL" id="GL573175">
    <property type="protein sequence ID" value="ELR09489.1"/>
    <property type="molecule type" value="Genomic_DNA"/>
</dbReference>
<evidence type="ECO:0000256" key="6">
    <source>
        <dbReference type="ARBA" id="ARBA00023004"/>
    </source>
</evidence>
<keyword evidence="9" id="KW-1185">Reference proteome</keyword>
<name>L8G9D8_PSED2</name>
<dbReference type="GO" id="GO:0005506">
    <property type="term" value="F:iron ion binding"/>
    <property type="evidence" value="ECO:0007669"/>
    <property type="project" value="InterPro"/>
</dbReference>
<proteinExistence type="inferred from homology"/>
<evidence type="ECO:0000256" key="1">
    <source>
        <dbReference type="ARBA" id="ARBA00001971"/>
    </source>
</evidence>
<evidence type="ECO:0000313" key="9">
    <source>
        <dbReference type="Proteomes" id="UP000011064"/>
    </source>
</evidence>
<dbReference type="Pfam" id="PF00067">
    <property type="entry name" value="p450"/>
    <property type="match status" value="1"/>
</dbReference>
<evidence type="ECO:0000256" key="5">
    <source>
        <dbReference type="ARBA" id="ARBA00023002"/>
    </source>
</evidence>
<keyword evidence="3" id="KW-0349">Heme</keyword>
<dbReference type="OrthoDB" id="1470350at2759"/>
<keyword evidence="7" id="KW-0503">Monooxygenase</keyword>
<comment type="cofactor">
    <cofactor evidence="1">
        <name>heme</name>
        <dbReference type="ChEBI" id="CHEBI:30413"/>
    </cofactor>
</comment>
<dbReference type="InterPro" id="IPR050121">
    <property type="entry name" value="Cytochrome_P450_monoxygenase"/>
</dbReference>
<dbReference type="GO" id="GO:0004497">
    <property type="term" value="F:monooxygenase activity"/>
    <property type="evidence" value="ECO:0007669"/>
    <property type="project" value="UniProtKB-KW"/>
</dbReference>
<dbReference type="InterPro" id="IPR001128">
    <property type="entry name" value="Cyt_P450"/>
</dbReference>
<dbReference type="VEuPathDB" id="FungiDB:GMDG_00671"/>
<dbReference type="AlphaFoldDB" id="L8G9D8"/>
<keyword evidence="6" id="KW-0408">Iron</keyword>
<dbReference type="STRING" id="658429.L8G9D8"/>
<keyword evidence="5" id="KW-0560">Oxidoreductase</keyword>
<evidence type="ECO:0008006" key="10">
    <source>
        <dbReference type="Google" id="ProtNLM"/>
    </source>
</evidence>
<accession>L8G9D8</accession>